<dbReference type="Proteomes" id="UP000002035">
    <property type="component" value="Unassembled WGS sequence"/>
</dbReference>
<dbReference type="EMBL" id="DS995701">
    <property type="protein sequence ID" value="EEQ27785.1"/>
    <property type="molecule type" value="Genomic_DNA"/>
</dbReference>
<evidence type="ECO:0000313" key="2">
    <source>
        <dbReference type="Proteomes" id="UP000002035"/>
    </source>
</evidence>
<name>C5FDA1_ARTOC</name>
<dbReference type="GeneID" id="9225875"/>
<proteinExistence type="predicted"/>
<dbReference type="AlphaFoldDB" id="C5FDA1"/>
<dbReference type="VEuPathDB" id="FungiDB:MCYG_00673"/>
<evidence type="ECO:0000313" key="1">
    <source>
        <dbReference type="EMBL" id="EEQ27785.1"/>
    </source>
</evidence>
<accession>C5FDA1</accession>
<keyword evidence="2" id="KW-1185">Reference proteome</keyword>
<sequence length="186" mass="20593">MSVHTSQVTIDLATTFPFRNIPRFLLQDGVDPKYLAVGQSNPVMRPRVNRSATLSNTIVLKQREPWGFAMFNSLRVNAWKGLGLDEDGSMGTNKGIRNLLGKGRDSIYGTHMVRYPYLGHKPHKPGEDIFGNGCLHGWETLELKRGCVYACLPTRVYVLETLKDGSLVNKSASPITRESGQTSSGL</sequence>
<reference evidence="2" key="1">
    <citation type="journal article" date="2012" name="MBio">
        <title>Comparative genome analysis of Trichophyton rubrum and related dermatophytes reveals candidate genes involved in infection.</title>
        <authorList>
            <person name="Martinez D.A."/>
            <person name="Oliver B.G."/>
            <person name="Graeser Y."/>
            <person name="Goldberg J.M."/>
            <person name="Li W."/>
            <person name="Martinez-Rossi N.M."/>
            <person name="Monod M."/>
            <person name="Shelest E."/>
            <person name="Barton R.C."/>
            <person name="Birch E."/>
            <person name="Brakhage A.A."/>
            <person name="Chen Z."/>
            <person name="Gurr S.J."/>
            <person name="Heiman D."/>
            <person name="Heitman J."/>
            <person name="Kosti I."/>
            <person name="Rossi A."/>
            <person name="Saif S."/>
            <person name="Samalova M."/>
            <person name="Saunders C.W."/>
            <person name="Shea T."/>
            <person name="Summerbell R.C."/>
            <person name="Xu J."/>
            <person name="Young S."/>
            <person name="Zeng Q."/>
            <person name="Birren B.W."/>
            <person name="Cuomo C.A."/>
            <person name="White T.C."/>
        </authorList>
    </citation>
    <scope>NUCLEOTIDE SEQUENCE [LARGE SCALE GENOMIC DNA]</scope>
    <source>
        <strain evidence="2">ATCC MYA-4605 / CBS 113480</strain>
    </source>
</reference>
<organism evidence="1 2">
    <name type="scientific">Arthroderma otae (strain ATCC MYA-4605 / CBS 113480)</name>
    <name type="common">Microsporum canis</name>
    <dbReference type="NCBI Taxonomy" id="554155"/>
    <lineage>
        <taxon>Eukaryota</taxon>
        <taxon>Fungi</taxon>
        <taxon>Dikarya</taxon>
        <taxon>Ascomycota</taxon>
        <taxon>Pezizomycotina</taxon>
        <taxon>Eurotiomycetes</taxon>
        <taxon>Eurotiomycetidae</taxon>
        <taxon>Onygenales</taxon>
        <taxon>Arthrodermataceae</taxon>
        <taxon>Microsporum</taxon>
    </lineage>
</organism>
<dbReference type="HOGENOM" id="CLU_1454058_0_0_1"/>
<dbReference type="RefSeq" id="XP_002850569.1">
    <property type="nucleotide sequence ID" value="XM_002850523.1"/>
</dbReference>
<protein>
    <submittedName>
        <fullName evidence="1">Uncharacterized protein</fullName>
    </submittedName>
</protein>
<gene>
    <name evidence="1" type="ORF">MCYG_00673</name>
</gene>